<comment type="caution">
    <text evidence="3">The sequence shown here is derived from an EMBL/GenBank/DDBJ whole genome shotgun (WGS) entry which is preliminary data.</text>
</comment>
<feature type="region of interest" description="Disordered" evidence="1">
    <location>
        <begin position="161"/>
        <end position="201"/>
    </location>
</feature>
<evidence type="ECO:0000256" key="1">
    <source>
        <dbReference type="SAM" id="MobiDB-lite"/>
    </source>
</evidence>
<sequence>MGRRHARSRGFRLFQAYATFCLLFCSHSAQALGAKKDHVTPEELAAQQANIIDQNSVEILLRTVAKSAFLAGAESKCNMRKALTIKGCTSLVIAQWSTITGVKISHPDDATKLATSVWENALVDGENKMSSTNGCPDVDAEAEKLDIISICQSAKTNSANGHPFYGGTLETPGTPSDTSPAGNPAGGDPGNHVISEEMSIQ</sequence>
<gene>
    <name evidence="3" type="ORF">NBRC3188_3202</name>
</gene>
<dbReference type="Proteomes" id="UP000287300">
    <property type="component" value="Unassembled WGS sequence"/>
</dbReference>
<organism evidence="3 4">
    <name type="scientific">Acetobacter pasteurianus NBRC 3188</name>
    <dbReference type="NCBI Taxonomy" id="1226663"/>
    <lineage>
        <taxon>Bacteria</taxon>
        <taxon>Pseudomonadati</taxon>
        <taxon>Pseudomonadota</taxon>
        <taxon>Alphaproteobacteria</taxon>
        <taxon>Acetobacterales</taxon>
        <taxon>Acetobacteraceae</taxon>
        <taxon>Acetobacter</taxon>
    </lineage>
</organism>
<evidence type="ECO:0000256" key="2">
    <source>
        <dbReference type="SAM" id="SignalP"/>
    </source>
</evidence>
<reference evidence="3 4" key="1">
    <citation type="submission" date="2016-06" db="EMBL/GenBank/DDBJ databases">
        <title>Acetobacter pasteurianus NBRC 3188 whole genome sequencing project.</title>
        <authorList>
            <person name="Matsutani M."/>
            <person name="Shiwa Y."/>
            <person name="Okamoto-Kainuma A."/>
            <person name="Ishikawa M."/>
            <person name="Koizumi Y."/>
            <person name="Yoshikawa H."/>
            <person name="Yakushi T."/>
            <person name="Matsushita K."/>
        </authorList>
    </citation>
    <scope>NUCLEOTIDE SEQUENCE [LARGE SCALE GENOMIC DNA]</scope>
    <source>
        <strain evidence="3 4">NBRC 3188</strain>
    </source>
</reference>
<evidence type="ECO:0000313" key="3">
    <source>
        <dbReference type="EMBL" id="GCD54505.1"/>
    </source>
</evidence>
<evidence type="ECO:0000313" key="4">
    <source>
        <dbReference type="Proteomes" id="UP000287300"/>
    </source>
</evidence>
<name>A0A401WZ12_ACEPA</name>
<keyword evidence="2" id="KW-0732">Signal</keyword>
<dbReference type="AlphaFoldDB" id="A0A401WZ12"/>
<feature type="signal peptide" evidence="2">
    <location>
        <begin position="1"/>
        <end position="31"/>
    </location>
</feature>
<dbReference type="EMBL" id="BDES01000102">
    <property type="protein sequence ID" value="GCD54505.1"/>
    <property type="molecule type" value="Genomic_DNA"/>
</dbReference>
<feature type="chain" id="PRO_5019062434" evidence="2">
    <location>
        <begin position="32"/>
        <end position="201"/>
    </location>
</feature>
<protein>
    <submittedName>
        <fullName evidence="3">Uncharacterized protein</fullName>
    </submittedName>
</protein>
<proteinExistence type="predicted"/>
<accession>A0A401WZ12</accession>